<name>A0A543EW10_9NOCA</name>
<protein>
    <submittedName>
        <fullName evidence="2">Alpha-beta hydrolase superfamily lysophospholipase</fullName>
    </submittedName>
</protein>
<gene>
    <name evidence="2" type="ORF">FB390_5948</name>
</gene>
<organism evidence="2 3">
    <name type="scientific">Nocardia bhagyanarayanae</name>
    <dbReference type="NCBI Taxonomy" id="1215925"/>
    <lineage>
        <taxon>Bacteria</taxon>
        <taxon>Bacillati</taxon>
        <taxon>Actinomycetota</taxon>
        <taxon>Actinomycetes</taxon>
        <taxon>Mycobacteriales</taxon>
        <taxon>Nocardiaceae</taxon>
        <taxon>Nocardia</taxon>
    </lineage>
</organism>
<feature type="domain" description="AB hydrolase-1" evidence="1">
    <location>
        <begin position="57"/>
        <end position="293"/>
    </location>
</feature>
<evidence type="ECO:0000313" key="2">
    <source>
        <dbReference type="EMBL" id="TQM25783.1"/>
    </source>
</evidence>
<dbReference type="PANTHER" id="PTHR43689:SF8">
    <property type="entry name" value="ALPHA_BETA-HYDROLASES SUPERFAMILY PROTEIN"/>
    <property type="match status" value="1"/>
</dbReference>
<dbReference type="Gene3D" id="3.40.50.1820">
    <property type="entry name" value="alpha/beta hydrolase"/>
    <property type="match status" value="1"/>
</dbReference>
<accession>A0A543EW10</accession>
<dbReference type="Proteomes" id="UP000316331">
    <property type="component" value="Unassembled WGS sequence"/>
</dbReference>
<proteinExistence type="predicted"/>
<keyword evidence="3" id="KW-1185">Reference proteome</keyword>
<dbReference type="InterPro" id="IPR000073">
    <property type="entry name" value="AB_hydrolase_1"/>
</dbReference>
<reference evidence="2 3" key="1">
    <citation type="submission" date="2019-06" db="EMBL/GenBank/DDBJ databases">
        <title>Sequencing the genomes of 1000 actinobacteria strains.</title>
        <authorList>
            <person name="Klenk H.-P."/>
        </authorList>
    </citation>
    <scope>NUCLEOTIDE SEQUENCE [LARGE SCALE GENOMIC DNA]</scope>
    <source>
        <strain evidence="2 3">DSM 103495</strain>
    </source>
</reference>
<keyword evidence="2" id="KW-0378">Hydrolase</keyword>
<dbReference type="InterPro" id="IPR029058">
    <property type="entry name" value="AB_hydrolase_fold"/>
</dbReference>
<evidence type="ECO:0000259" key="1">
    <source>
        <dbReference type="Pfam" id="PF12697"/>
    </source>
</evidence>
<dbReference type="EMBL" id="VFPG01000002">
    <property type="protein sequence ID" value="TQM25783.1"/>
    <property type="molecule type" value="Genomic_DNA"/>
</dbReference>
<dbReference type="PANTHER" id="PTHR43689">
    <property type="entry name" value="HYDROLASE"/>
    <property type="match status" value="1"/>
</dbReference>
<dbReference type="SUPFAM" id="SSF53474">
    <property type="entry name" value="alpha/beta-Hydrolases"/>
    <property type="match status" value="1"/>
</dbReference>
<comment type="caution">
    <text evidence="2">The sequence shown here is derived from an EMBL/GenBank/DDBJ whole genome shotgun (WGS) entry which is preliminary data.</text>
</comment>
<evidence type="ECO:0000313" key="3">
    <source>
        <dbReference type="Proteomes" id="UP000316331"/>
    </source>
</evidence>
<dbReference type="AlphaFoldDB" id="A0A543EW10"/>
<dbReference type="GO" id="GO:0016787">
    <property type="term" value="F:hydrolase activity"/>
    <property type="evidence" value="ECO:0007669"/>
    <property type="project" value="UniProtKB-KW"/>
</dbReference>
<dbReference type="Pfam" id="PF12697">
    <property type="entry name" value="Abhydrolase_6"/>
    <property type="match status" value="1"/>
</dbReference>
<sequence>MAARAEPEYMEYLRYAQFLPADYRREPLIEPTSTWWPWRGRRVHVARAARPDAAVRVLLIHGAGGHAGLLWPFAALAANEGVEAMAIDLPLYGDTVEPDPTSVRYAHWVELLSEFVGAEMESDDRPLILFGASIGGMLAYETAARTRAVAHVVATCLLDPADPAARRAAARWSFTGGFAPLLLRSLTPLAGLRVPIRWLVDMRNMSLDPALSDLCGRDPKGGGVRVPLGFLADFLNFRHTPPEEFGAAPVTLVHPAADRWTPPSLSLRFLARIPGPTRSVLLDGCGHFPIEEPGLSRLATTLRAVLAETAALTPPDRR</sequence>